<dbReference type="OrthoDB" id="4330at2759"/>
<proteinExistence type="predicted"/>
<evidence type="ECO:0000313" key="1">
    <source>
        <dbReference type="EMBL" id="KAA6383403.1"/>
    </source>
</evidence>
<protein>
    <submittedName>
        <fullName evidence="1">Uncharacterized protein</fullName>
    </submittedName>
</protein>
<sequence length="98" mass="11252">MLSVLLLHAPMTQCPYDPVPQRLRDDKYQVSGITYMSFVLMISHKIKFVLKLRIASDSGSASKNNPKHNYVKTIPYSKHPKIDDDAQILLFATRLYKT</sequence>
<evidence type="ECO:0000313" key="2">
    <source>
        <dbReference type="Proteomes" id="UP000324800"/>
    </source>
</evidence>
<accession>A0A5J4VMA5</accession>
<comment type="caution">
    <text evidence="1">The sequence shown here is derived from an EMBL/GenBank/DDBJ whole genome shotgun (WGS) entry which is preliminary data.</text>
</comment>
<gene>
    <name evidence="1" type="ORF">EZS28_021069</name>
</gene>
<organism evidence="1 2">
    <name type="scientific">Streblomastix strix</name>
    <dbReference type="NCBI Taxonomy" id="222440"/>
    <lineage>
        <taxon>Eukaryota</taxon>
        <taxon>Metamonada</taxon>
        <taxon>Preaxostyla</taxon>
        <taxon>Oxymonadida</taxon>
        <taxon>Streblomastigidae</taxon>
        <taxon>Streblomastix</taxon>
    </lineage>
</organism>
<dbReference type="EMBL" id="SNRW01006263">
    <property type="protein sequence ID" value="KAA6383403.1"/>
    <property type="molecule type" value="Genomic_DNA"/>
</dbReference>
<dbReference type="Proteomes" id="UP000324800">
    <property type="component" value="Unassembled WGS sequence"/>
</dbReference>
<dbReference type="AlphaFoldDB" id="A0A5J4VMA5"/>
<reference evidence="1 2" key="1">
    <citation type="submission" date="2019-03" db="EMBL/GenBank/DDBJ databases">
        <title>Single cell metagenomics reveals metabolic interactions within the superorganism composed of flagellate Streblomastix strix and complex community of Bacteroidetes bacteria on its surface.</title>
        <authorList>
            <person name="Treitli S.C."/>
            <person name="Kolisko M."/>
            <person name="Husnik F."/>
            <person name="Keeling P."/>
            <person name="Hampl V."/>
        </authorList>
    </citation>
    <scope>NUCLEOTIDE SEQUENCE [LARGE SCALE GENOMIC DNA]</scope>
    <source>
        <strain evidence="1">ST1C</strain>
    </source>
</reference>
<name>A0A5J4VMA5_9EUKA</name>